<sequence>MALVVGSDNGGYLGCSVMGNLRTMGAGRSTVPPPPTTGAMAASRSMPFDRRSGGGSGELQGRADPPPTTSGVATAGRCGNCMEKSQFLETFWGIQASQPHGKIGFGQIEKCFFR</sequence>
<evidence type="ECO:0000313" key="2">
    <source>
        <dbReference type="EMBL" id="AAX96836.1"/>
    </source>
</evidence>
<feature type="region of interest" description="Disordered" evidence="1">
    <location>
        <begin position="26"/>
        <end position="75"/>
    </location>
</feature>
<proteinExistence type="predicted"/>
<gene>
    <name evidence="2" type="ordered locus">LOC_Os11g18190</name>
</gene>
<evidence type="ECO:0000313" key="3">
    <source>
        <dbReference type="Proteomes" id="UP000000763"/>
    </source>
</evidence>
<organism evidence="2 3">
    <name type="scientific">Oryza sativa subsp. japonica</name>
    <name type="common">Rice</name>
    <dbReference type="NCBI Taxonomy" id="39947"/>
    <lineage>
        <taxon>Eukaryota</taxon>
        <taxon>Viridiplantae</taxon>
        <taxon>Streptophyta</taxon>
        <taxon>Embryophyta</taxon>
        <taxon>Tracheophyta</taxon>
        <taxon>Spermatophyta</taxon>
        <taxon>Magnoliopsida</taxon>
        <taxon>Liliopsida</taxon>
        <taxon>Poales</taxon>
        <taxon>Poaceae</taxon>
        <taxon>BOP clade</taxon>
        <taxon>Oryzoideae</taxon>
        <taxon>Oryzeae</taxon>
        <taxon>Oryzinae</taxon>
        <taxon>Oryza</taxon>
        <taxon>Oryza sativa</taxon>
    </lineage>
</organism>
<name>Q53MT4_ORYSJ</name>
<dbReference type="AlphaFoldDB" id="Q53MT4"/>
<evidence type="ECO:0000256" key="1">
    <source>
        <dbReference type="SAM" id="MobiDB-lite"/>
    </source>
</evidence>
<reference evidence="3" key="2">
    <citation type="journal article" date="2008" name="Nucleic Acids Res.">
        <title>The rice annotation project database (RAP-DB): 2008 update.</title>
        <authorList>
            <consortium name="The rice annotation project (RAP)"/>
        </authorList>
    </citation>
    <scope>GENOME REANNOTATION</scope>
    <source>
        <strain evidence="3">cv. Nipponbare</strain>
    </source>
</reference>
<dbReference type="Proteomes" id="UP000000763">
    <property type="component" value="Chromosome 11"/>
</dbReference>
<reference evidence="3" key="1">
    <citation type="journal article" date="2005" name="Nature">
        <title>The map-based sequence of the rice genome.</title>
        <authorList>
            <consortium name="International rice genome sequencing project (IRGSP)"/>
            <person name="Matsumoto T."/>
            <person name="Wu J."/>
            <person name="Kanamori H."/>
            <person name="Katayose Y."/>
            <person name="Fujisawa M."/>
            <person name="Namiki N."/>
            <person name="Mizuno H."/>
            <person name="Yamamoto K."/>
            <person name="Antonio B.A."/>
            <person name="Baba T."/>
            <person name="Sakata K."/>
            <person name="Nagamura Y."/>
            <person name="Aoki H."/>
            <person name="Arikawa K."/>
            <person name="Arita K."/>
            <person name="Bito T."/>
            <person name="Chiden Y."/>
            <person name="Fujitsuka N."/>
            <person name="Fukunaka R."/>
            <person name="Hamada M."/>
            <person name="Harada C."/>
            <person name="Hayashi A."/>
            <person name="Hijishita S."/>
            <person name="Honda M."/>
            <person name="Hosokawa S."/>
            <person name="Ichikawa Y."/>
            <person name="Idonuma A."/>
            <person name="Iijima M."/>
            <person name="Ikeda M."/>
            <person name="Ikeno M."/>
            <person name="Ito K."/>
            <person name="Ito S."/>
            <person name="Ito T."/>
            <person name="Ito Y."/>
            <person name="Ito Y."/>
            <person name="Iwabuchi A."/>
            <person name="Kamiya K."/>
            <person name="Karasawa W."/>
            <person name="Kurita K."/>
            <person name="Katagiri S."/>
            <person name="Kikuta A."/>
            <person name="Kobayashi H."/>
            <person name="Kobayashi N."/>
            <person name="Machita K."/>
            <person name="Maehara T."/>
            <person name="Masukawa M."/>
            <person name="Mizubayashi T."/>
            <person name="Mukai Y."/>
            <person name="Nagasaki H."/>
            <person name="Nagata Y."/>
            <person name="Naito S."/>
            <person name="Nakashima M."/>
            <person name="Nakama Y."/>
            <person name="Nakamichi Y."/>
            <person name="Nakamura M."/>
            <person name="Meguro A."/>
            <person name="Negishi M."/>
            <person name="Ohta I."/>
            <person name="Ohta T."/>
            <person name="Okamoto M."/>
            <person name="Ono N."/>
            <person name="Saji S."/>
            <person name="Sakaguchi M."/>
            <person name="Sakai K."/>
            <person name="Shibata M."/>
            <person name="Shimokawa T."/>
            <person name="Song J."/>
            <person name="Takazaki Y."/>
            <person name="Terasawa K."/>
            <person name="Tsugane M."/>
            <person name="Tsuji K."/>
            <person name="Ueda S."/>
            <person name="Waki K."/>
            <person name="Yamagata H."/>
            <person name="Yamamoto M."/>
            <person name="Yamamoto S."/>
            <person name="Yamane H."/>
            <person name="Yoshiki S."/>
            <person name="Yoshihara R."/>
            <person name="Yukawa K."/>
            <person name="Zhong H."/>
            <person name="Yano M."/>
            <person name="Yuan Q."/>
            <person name="Ouyang S."/>
            <person name="Liu J."/>
            <person name="Jones K.M."/>
            <person name="Gansberger K."/>
            <person name="Moffat K."/>
            <person name="Hill J."/>
            <person name="Bera J."/>
            <person name="Fadrosh D."/>
            <person name="Jin S."/>
            <person name="Johri S."/>
            <person name="Kim M."/>
            <person name="Overton L."/>
            <person name="Reardon M."/>
            <person name="Tsitrin T."/>
            <person name="Vuong H."/>
            <person name="Weaver B."/>
            <person name="Ciecko A."/>
            <person name="Tallon L."/>
            <person name="Jackson J."/>
            <person name="Pai G."/>
            <person name="Aken S.V."/>
            <person name="Utterback T."/>
            <person name="Reidmuller S."/>
            <person name="Feldblyum T."/>
            <person name="Hsiao J."/>
            <person name="Zismann V."/>
            <person name="Iobst S."/>
            <person name="de Vazeille A.R."/>
            <person name="Buell C.R."/>
            <person name="Ying K."/>
            <person name="Li Y."/>
            <person name="Lu T."/>
            <person name="Huang Y."/>
            <person name="Zhao Q."/>
            <person name="Feng Q."/>
            <person name="Zhang L."/>
            <person name="Zhu J."/>
            <person name="Weng Q."/>
            <person name="Mu J."/>
            <person name="Lu Y."/>
            <person name="Fan D."/>
            <person name="Liu Y."/>
            <person name="Guan J."/>
            <person name="Zhang Y."/>
            <person name="Yu S."/>
            <person name="Liu X."/>
            <person name="Zhang Y."/>
            <person name="Hong G."/>
            <person name="Han B."/>
            <person name="Choisne N."/>
            <person name="Demange N."/>
            <person name="Orjeda G."/>
            <person name="Samain S."/>
            <person name="Cattolico L."/>
            <person name="Pelletier E."/>
            <person name="Couloux A."/>
            <person name="Segurens B."/>
            <person name="Wincker P."/>
            <person name="D'Hont A."/>
            <person name="Scarpelli C."/>
            <person name="Weissenbach J."/>
            <person name="Salanoubat M."/>
            <person name="Quetier F."/>
            <person name="Yu Y."/>
            <person name="Kim H.R."/>
            <person name="Rambo T."/>
            <person name="Currie J."/>
            <person name="Collura K."/>
            <person name="Luo M."/>
            <person name="Yang T."/>
            <person name="Ammiraju J.S.S."/>
            <person name="Engler F."/>
            <person name="Soderlund C."/>
            <person name="Wing R.A."/>
            <person name="Palmer L.E."/>
            <person name="de la Bastide M."/>
            <person name="Spiegel L."/>
            <person name="Nascimento L."/>
            <person name="Zutavern T."/>
            <person name="O'Shaughnessy A."/>
            <person name="Dike S."/>
            <person name="Dedhia N."/>
            <person name="Preston R."/>
            <person name="Balija V."/>
            <person name="McCombie W.R."/>
            <person name="Chow T."/>
            <person name="Chen H."/>
            <person name="Chung M."/>
            <person name="Chen C."/>
            <person name="Shaw J."/>
            <person name="Wu H."/>
            <person name="Hsiao K."/>
            <person name="Chao Y."/>
            <person name="Chu M."/>
            <person name="Cheng C."/>
            <person name="Hour A."/>
            <person name="Lee P."/>
            <person name="Lin S."/>
            <person name="Lin Y."/>
            <person name="Liou J."/>
            <person name="Liu S."/>
            <person name="Hsing Y."/>
            <person name="Raghuvanshi S."/>
            <person name="Mohanty A."/>
            <person name="Bharti A.K."/>
            <person name="Gaur A."/>
            <person name="Gupta V."/>
            <person name="Kumar D."/>
            <person name="Ravi V."/>
            <person name="Vij S."/>
            <person name="Kapur A."/>
            <person name="Khurana P."/>
            <person name="Khurana P."/>
            <person name="Khurana J.P."/>
            <person name="Tyagi A.K."/>
            <person name="Gaikwad K."/>
            <person name="Singh A."/>
            <person name="Dalal V."/>
            <person name="Srivastava S."/>
            <person name="Dixit A."/>
            <person name="Pal A.K."/>
            <person name="Ghazi I.A."/>
            <person name="Yadav M."/>
            <person name="Pandit A."/>
            <person name="Bhargava A."/>
            <person name="Sureshbabu K."/>
            <person name="Batra K."/>
            <person name="Sharma T.R."/>
            <person name="Mohapatra T."/>
            <person name="Singh N.K."/>
            <person name="Messing J."/>
            <person name="Nelson A.B."/>
            <person name="Fuks G."/>
            <person name="Kavchok S."/>
            <person name="Keizer G."/>
            <person name="Linton E."/>
            <person name="Llaca V."/>
            <person name="Song R."/>
            <person name="Tanyolac B."/>
            <person name="Young S."/>
            <person name="Ho-Il K."/>
            <person name="Hahn J.H."/>
            <person name="Sangsakoo G."/>
            <person name="Vanavichit A."/>
            <person name="de Mattos Luiz.A.T."/>
            <person name="Zimmer P.D."/>
            <person name="Malone G."/>
            <person name="Dellagostin O."/>
            <person name="de Oliveira A.C."/>
            <person name="Bevan M."/>
            <person name="Bancroft I."/>
            <person name="Minx P."/>
            <person name="Cordum H."/>
            <person name="Wilson R."/>
            <person name="Cheng Z."/>
            <person name="Jin W."/>
            <person name="Jiang J."/>
            <person name="Leong S.A."/>
            <person name="Iwama H."/>
            <person name="Gojobori T."/>
            <person name="Itoh T."/>
            <person name="Niimura Y."/>
            <person name="Fujii Y."/>
            <person name="Habara T."/>
            <person name="Sakai H."/>
            <person name="Sato Y."/>
            <person name="Wilson G."/>
            <person name="Kumar K."/>
            <person name="McCouch S."/>
            <person name="Juretic N."/>
            <person name="Hoen D."/>
            <person name="Wright S."/>
            <person name="Bruskiewich R."/>
            <person name="Bureau T."/>
            <person name="Miyao A."/>
            <person name="Hirochika H."/>
            <person name="Nishikawa T."/>
            <person name="Kadowaki K."/>
            <person name="Sugiura M."/>
            <person name="Burr B."/>
            <person name="Sasaki T."/>
        </authorList>
    </citation>
    <scope>NUCLEOTIDE SEQUENCE [LARGE SCALE GENOMIC DNA]</scope>
    <source>
        <strain evidence="3">cv. Nipponbare</strain>
    </source>
</reference>
<accession>Q53MT4</accession>
<protein>
    <submittedName>
        <fullName evidence="2">Uncharacterized protein</fullName>
    </submittedName>
</protein>
<dbReference type="EMBL" id="AC135562">
    <property type="protein sequence ID" value="AAX96836.1"/>
    <property type="molecule type" value="Genomic_DNA"/>
</dbReference>